<dbReference type="Pfam" id="PF03572">
    <property type="entry name" value="Peptidase_S41"/>
    <property type="match status" value="1"/>
</dbReference>
<dbReference type="GO" id="GO:0007165">
    <property type="term" value="P:signal transduction"/>
    <property type="evidence" value="ECO:0007669"/>
    <property type="project" value="TreeGrafter"/>
</dbReference>
<dbReference type="SUPFAM" id="SSF52096">
    <property type="entry name" value="ClpP/crotonase"/>
    <property type="match status" value="1"/>
</dbReference>
<accession>A0A7K1UE07</accession>
<gene>
    <name evidence="2" type="ORF">GO493_30465</name>
</gene>
<dbReference type="RefSeq" id="WP_157310026.1">
    <property type="nucleotide sequence ID" value="NZ_WRXN01000033.1"/>
</dbReference>
<dbReference type="AlphaFoldDB" id="A0A7K1UE07"/>
<comment type="caution">
    <text evidence="2">The sequence shown here is derived from an EMBL/GenBank/DDBJ whole genome shotgun (WGS) entry which is preliminary data.</text>
</comment>
<dbReference type="PANTHER" id="PTHR32060:SF30">
    <property type="entry name" value="CARBOXY-TERMINAL PROCESSING PROTEASE CTPA"/>
    <property type="match status" value="1"/>
</dbReference>
<feature type="domain" description="Tail specific protease" evidence="1">
    <location>
        <begin position="222"/>
        <end position="424"/>
    </location>
</feature>
<dbReference type="Gene3D" id="3.90.226.10">
    <property type="entry name" value="2-enoyl-CoA Hydratase, Chain A, domain 1"/>
    <property type="match status" value="1"/>
</dbReference>
<dbReference type="PANTHER" id="PTHR32060">
    <property type="entry name" value="TAIL-SPECIFIC PROTEASE"/>
    <property type="match status" value="1"/>
</dbReference>
<name>A0A7K1UE07_9BACT</name>
<dbReference type="GO" id="GO:0006508">
    <property type="term" value="P:proteolysis"/>
    <property type="evidence" value="ECO:0007669"/>
    <property type="project" value="InterPro"/>
</dbReference>
<dbReference type="InterPro" id="IPR005151">
    <property type="entry name" value="Tail-specific_protease"/>
</dbReference>
<organism evidence="2 3">
    <name type="scientific">Chitinophaga tropicalis</name>
    <dbReference type="NCBI Taxonomy" id="2683588"/>
    <lineage>
        <taxon>Bacteria</taxon>
        <taxon>Pseudomonadati</taxon>
        <taxon>Bacteroidota</taxon>
        <taxon>Chitinophagia</taxon>
        <taxon>Chitinophagales</taxon>
        <taxon>Chitinophagaceae</taxon>
        <taxon>Chitinophaga</taxon>
    </lineage>
</organism>
<evidence type="ECO:0000313" key="2">
    <source>
        <dbReference type="EMBL" id="MVT12612.1"/>
    </source>
</evidence>
<dbReference type="GO" id="GO:0004175">
    <property type="term" value="F:endopeptidase activity"/>
    <property type="evidence" value="ECO:0007669"/>
    <property type="project" value="TreeGrafter"/>
</dbReference>
<dbReference type="GO" id="GO:0030288">
    <property type="term" value="C:outer membrane-bounded periplasmic space"/>
    <property type="evidence" value="ECO:0007669"/>
    <property type="project" value="TreeGrafter"/>
</dbReference>
<keyword evidence="3" id="KW-1185">Reference proteome</keyword>
<dbReference type="InterPro" id="IPR029045">
    <property type="entry name" value="ClpP/crotonase-like_dom_sf"/>
</dbReference>
<sequence length="456" mass="51672">MFAFSLYVRIKSKKRSLFLILFFLFVPGLTTGQHLTAAYYKRDLDTLRKAFEATYPSLYRFNTKASIDKVFDSCSNAINNGTTDYDFYRTVKLILSAVRDGHLGCSPSDTFKKKIEDSDKYFPFSLIFLDNKAFVDCGNKNALPTGTEILSINNENINDIRKHIFNYIVSDGIIETKKYWILSHSFWFYYNLVYGQQTVYQVKYRSDNGQIATIIVDSELRKDTKCQSIIPEWEQAQSLTYPLSNTALLYIPNFTDDGFAGFLDSSFRDIKQKPVLNLIIDLRGNGGGRDVYGSLLYSYLTDKAFKYYASLEKPTVFLTAADHPNLAVQQPNADNFNGNVYILIDGLSFSVTTEFCAIAKDNNRAIFIGEETGGTYCGNTSGGTKEVLLPYSGITLFIPTTKYTMAVTDAKNKDRGIIPDYHVLPTIKDLIQKNDAALNFALRLVKEPWQQKKARP</sequence>
<dbReference type="Proteomes" id="UP000461730">
    <property type="component" value="Unassembled WGS sequence"/>
</dbReference>
<dbReference type="SMART" id="SM00245">
    <property type="entry name" value="TSPc"/>
    <property type="match status" value="1"/>
</dbReference>
<dbReference type="EMBL" id="WRXN01000033">
    <property type="protein sequence ID" value="MVT12612.1"/>
    <property type="molecule type" value="Genomic_DNA"/>
</dbReference>
<proteinExistence type="predicted"/>
<evidence type="ECO:0000313" key="3">
    <source>
        <dbReference type="Proteomes" id="UP000461730"/>
    </source>
</evidence>
<reference evidence="2 3" key="1">
    <citation type="submission" date="2019-12" db="EMBL/GenBank/DDBJ databases">
        <title>Chitinophaga sp. strain ysch24 (GDMCC 1.1355), whole genome shotgun sequence.</title>
        <authorList>
            <person name="Zhang X."/>
        </authorList>
    </citation>
    <scope>NUCLEOTIDE SEQUENCE [LARGE SCALE GENOMIC DNA]</scope>
    <source>
        <strain evidence="3">ysch24</strain>
    </source>
</reference>
<evidence type="ECO:0000259" key="1">
    <source>
        <dbReference type="SMART" id="SM00245"/>
    </source>
</evidence>
<protein>
    <recommendedName>
        <fullName evidence="1">Tail specific protease domain-containing protein</fullName>
    </recommendedName>
</protein>
<dbReference type="GO" id="GO:0008236">
    <property type="term" value="F:serine-type peptidase activity"/>
    <property type="evidence" value="ECO:0007669"/>
    <property type="project" value="InterPro"/>
</dbReference>